<feature type="compositionally biased region" description="Gly residues" evidence="1">
    <location>
        <begin position="101"/>
        <end position="111"/>
    </location>
</feature>
<name>A0A0G4HCH2_9ALVE</name>
<evidence type="ECO:0000256" key="1">
    <source>
        <dbReference type="SAM" id="MobiDB-lite"/>
    </source>
</evidence>
<evidence type="ECO:0000313" key="2">
    <source>
        <dbReference type="EMBL" id="CEM41578.1"/>
    </source>
</evidence>
<dbReference type="PhylomeDB" id="A0A0G4HCH2"/>
<gene>
    <name evidence="2" type="ORF">Cvel_26120</name>
</gene>
<feature type="compositionally biased region" description="Gly residues" evidence="1">
    <location>
        <begin position="125"/>
        <end position="143"/>
    </location>
</feature>
<dbReference type="EMBL" id="CDMZ01002264">
    <property type="protein sequence ID" value="CEM41578.1"/>
    <property type="molecule type" value="Genomic_DNA"/>
</dbReference>
<sequence length="161" mass="17402">MQMNLQALYSDVRSDFYLAAGPIERKREGLMDRLRAFKTKWRIGSIGGQQGGKFPPSMDEEHLQQPLPSSRKLRLRRTREVTAGTPSTAEVLHKHRQKLQGGEGNGVGRGLLFGSHPFPTDRAGRGWGGGPLQQQQGQGGLGPFAGLSKQQQSGGGVVEGG</sequence>
<accession>A0A0G4HCH2</accession>
<dbReference type="AlphaFoldDB" id="A0A0G4HCH2"/>
<protein>
    <submittedName>
        <fullName evidence="2">Uncharacterized protein</fullName>
    </submittedName>
</protein>
<organism evidence="2">
    <name type="scientific">Chromera velia CCMP2878</name>
    <dbReference type="NCBI Taxonomy" id="1169474"/>
    <lineage>
        <taxon>Eukaryota</taxon>
        <taxon>Sar</taxon>
        <taxon>Alveolata</taxon>
        <taxon>Colpodellida</taxon>
        <taxon>Chromeraceae</taxon>
        <taxon>Chromera</taxon>
    </lineage>
</organism>
<dbReference type="VEuPathDB" id="CryptoDB:Cvel_26120"/>
<proteinExistence type="predicted"/>
<reference evidence="2" key="1">
    <citation type="submission" date="2014-11" db="EMBL/GenBank/DDBJ databases">
        <authorList>
            <person name="Otto D Thomas"/>
            <person name="Naeem Raeece"/>
        </authorList>
    </citation>
    <scope>NUCLEOTIDE SEQUENCE</scope>
</reference>
<feature type="region of interest" description="Disordered" evidence="1">
    <location>
        <begin position="46"/>
        <end position="161"/>
    </location>
</feature>